<evidence type="ECO:0000313" key="2">
    <source>
        <dbReference type="Proteomes" id="UP000663802"/>
    </source>
</evidence>
<proteinExistence type="predicted"/>
<dbReference type="Proteomes" id="UP000663802">
    <property type="component" value="Unassembled WGS sequence"/>
</dbReference>
<sequence>MNIGWLLCFKVKKYKILKSFLRFAKYQHRCKIIGYNVGSFIDKAMYLNLININKIFGGVR</sequence>
<accession>A0ABQ1EEQ6</accession>
<evidence type="ECO:0000313" key="1">
    <source>
        <dbReference type="EMBL" id="GFZ33295.1"/>
    </source>
</evidence>
<comment type="caution">
    <text evidence="1">The sequence shown here is derived from an EMBL/GenBank/DDBJ whole genome shotgun (WGS) entry which is preliminary data.</text>
</comment>
<name>A0ABQ1EEQ6_9CLOT</name>
<organism evidence="1 2">
    <name type="scientific">Clostridium zeae</name>
    <dbReference type="NCBI Taxonomy" id="2759022"/>
    <lineage>
        <taxon>Bacteria</taxon>
        <taxon>Bacillati</taxon>
        <taxon>Bacillota</taxon>
        <taxon>Clostridia</taxon>
        <taxon>Eubacteriales</taxon>
        <taxon>Clostridiaceae</taxon>
        <taxon>Clostridium</taxon>
    </lineage>
</organism>
<protein>
    <submittedName>
        <fullName evidence="1">Uncharacterized protein</fullName>
    </submittedName>
</protein>
<gene>
    <name evidence="1" type="ORF">CSC2_38210</name>
</gene>
<dbReference type="EMBL" id="BMBA01000004">
    <property type="protein sequence ID" value="GFZ33295.1"/>
    <property type="molecule type" value="Genomic_DNA"/>
</dbReference>
<keyword evidence="2" id="KW-1185">Reference proteome</keyword>
<reference evidence="1 2" key="1">
    <citation type="journal article" date="2021" name="Int. J. Syst. Evol. Microbiol.">
        <title>Clostridium zeae sp. nov., isolated from corn silage.</title>
        <authorList>
            <person name="Kobayashi H."/>
            <person name="Tanizawa Y."/>
            <person name="Yagura M."/>
            <person name="Sakamoto M."/>
            <person name="Ohkuma M."/>
            <person name="Tohno M."/>
        </authorList>
    </citation>
    <scope>NUCLEOTIDE SEQUENCE [LARGE SCALE GENOMIC DNA]</scope>
    <source>
        <strain evidence="1 2">CSC2</strain>
    </source>
</reference>